<feature type="transmembrane region" description="Helical" evidence="6">
    <location>
        <begin position="152"/>
        <end position="173"/>
    </location>
</feature>
<dbReference type="GO" id="GO:0005886">
    <property type="term" value="C:plasma membrane"/>
    <property type="evidence" value="ECO:0007669"/>
    <property type="project" value="UniProtKB-SubCell"/>
</dbReference>
<evidence type="ECO:0000256" key="5">
    <source>
        <dbReference type="ARBA" id="ARBA00023136"/>
    </source>
</evidence>
<reference evidence="7 8" key="1">
    <citation type="submission" date="2015-11" db="EMBL/GenBank/DDBJ databases">
        <title>Genomic analysis of 38 Legionella species identifies large and diverse effector repertoires.</title>
        <authorList>
            <person name="Burstein D."/>
            <person name="Amaro F."/>
            <person name="Zusman T."/>
            <person name="Lifshitz Z."/>
            <person name="Cohen O."/>
            <person name="Gilbert J.A."/>
            <person name="Pupko T."/>
            <person name="Shuman H.A."/>
            <person name="Segal G."/>
        </authorList>
    </citation>
    <scope>NUCLEOTIDE SEQUENCE [LARGE SCALE GENOMIC DNA]</scope>
    <source>
        <strain evidence="7 8">Oak Ridge-10</strain>
    </source>
</reference>
<evidence type="ECO:0000256" key="6">
    <source>
        <dbReference type="RuleBase" id="RU363041"/>
    </source>
</evidence>
<feature type="transmembrane region" description="Helical" evidence="6">
    <location>
        <begin position="219"/>
        <end position="238"/>
    </location>
</feature>
<evidence type="ECO:0000313" key="8">
    <source>
        <dbReference type="Proteomes" id="UP000054858"/>
    </source>
</evidence>
<sequence length="268" mass="28682">MILESITEHGTAYALTGAFAGFMSGTLGIGGGMIVVPALLYIFHHSSVVPQAVEMHVAAGTSLAIMIFTAMSSIRAHHRQGEILWSVYHRLWPGIVLGVFCGALLADQLSTYWLKILFGLFLLVISFKMMADIHVNHPRAFPGKWLNRLISFVIGLKSGLLGVGGGALIIPYLSFCGIDTRKIPAISALCTLSVAMMGTIAVIITGSNEVGLPAYSTGYVYWPAVIWVAVPSVLFAPIGAHLTYALPVQQLKYGLTAILLIAAIDMLI</sequence>
<organism evidence="7 8">
    <name type="scientific">Legionella oakridgensis</name>
    <dbReference type="NCBI Taxonomy" id="29423"/>
    <lineage>
        <taxon>Bacteria</taxon>
        <taxon>Pseudomonadati</taxon>
        <taxon>Pseudomonadota</taxon>
        <taxon>Gammaproteobacteria</taxon>
        <taxon>Legionellales</taxon>
        <taxon>Legionellaceae</taxon>
        <taxon>Legionella</taxon>
    </lineage>
</organism>
<evidence type="ECO:0000256" key="3">
    <source>
        <dbReference type="ARBA" id="ARBA00022692"/>
    </source>
</evidence>
<dbReference type="PANTHER" id="PTHR43483">
    <property type="entry name" value="MEMBRANE TRANSPORTER PROTEIN HI_0806-RELATED"/>
    <property type="match status" value="1"/>
</dbReference>
<feature type="transmembrane region" description="Helical" evidence="6">
    <location>
        <begin position="12"/>
        <end position="43"/>
    </location>
</feature>
<dbReference type="InterPro" id="IPR002781">
    <property type="entry name" value="TM_pro_TauE-like"/>
</dbReference>
<feature type="transmembrane region" description="Helical" evidence="6">
    <location>
        <begin position="112"/>
        <end position="131"/>
    </location>
</feature>
<protein>
    <recommendedName>
        <fullName evidence="6">Probable membrane transporter protein</fullName>
    </recommendedName>
</protein>
<dbReference type="PANTHER" id="PTHR43483:SF3">
    <property type="entry name" value="MEMBRANE TRANSPORTER PROTEIN HI_0806-RELATED"/>
    <property type="match status" value="1"/>
</dbReference>
<keyword evidence="6" id="KW-1003">Cell membrane</keyword>
<dbReference type="Pfam" id="PF01925">
    <property type="entry name" value="TauE"/>
    <property type="match status" value="1"/>
</dbReference>
<gene>
    <name evidence="7" type="ORF">Loak_1345</name>
</gene>
<comment type="caution">
    <text evidence="7">The sequence shown here is derived from an EMBL/GenBank/DDBJ whole genome shotgun (WGS) entry which is preliminary data.</text>
</comment>
<keyword evidence="3 6" id="KW-0812">Transmembrane</keyword>
<evidence type="ECO:0000256" key="4">
    <source>
        <dbReference type="ARBA" id="ARBA00022989"/>
    </source>
</evidence>
<name>A0A0W0X1E9_9GAMM</name>
<dbReference type="RefSeq" id="WP_025386728.1">
    <property type="nucleotide sequence ID" value="NZ_LCUA01000014.1"/>
</dbReference>
<dbReference type="PATRIC" id="fig|29423.5.peg.1408"/>
<comment type="subcellular location">
    <subcellularLocation>
        <location evidence="6">Cell membrane</location>
        <topology evidence="6">Multi-pass membrane protein</topology>
    </subcellularLocation>
    <subcellularLocation>
        <location evidence="1">Membrane</location>
        <topology evidence="1">Multi-pass membrane protein</topology>
    </subcellularLocation>
</comment>
<dbReference type="EMBL" id="LNYP01000028">
    <property type="protein sequence ID" value="KTD38400.1"/>
    <property type="molecule type" value="Genomic_DNA"/>
</dbReference>
<keyword evidence="4 6" id="KW-1133">Transmembrane helix</keyword>
<comment type="similarity">
    <text evidence="2 6">Belongs to the 4-toluene sulfonate uptake permease (TSUP) (TC 2.A.102) family.</text>
</comment>
<keyword evidence="5 6" id="KW-0472">Membrane</keyword>
<feature type="transmembrane region" description="Helical" evidence="6">
    <location>
        <begin position="87"/>
        <end position="106"/>
    </location>
</feature>
<accession>A0A0W0X1E9</accession>
<feature type="transmembrane region" description="Helical" evidence="6">
    <location>
        <begin position="55"/>
        <end position="75"/>
    </location>
</feature>
<dbReference type="Proteomes" id="UP000054858">
    <property type="component" value="Unassembled WGS sequence"/>
</dbReference>
<feature type="transmembrane region" description="Helical" evidence="6">
    <location>
        <begin position="185"/>
        <end position="207"/>
    </location>
</feature>
<proteinExistence type="inferred from homology"/>
<evidence type="ECO:0000313" key="7">
    <source>
        <dbReference type="EMBL" id="KTD38400.1"/>
    </source>
</evidence>
<evidence type="ECO:0000256" key="2">
    <source>
        <dbReference type="ARBA" id="ARBA00009142"/>
    </source>
</evidence>
<evidence type="ECO:0000256" key="1">
    <source>
        <dbReference type="ARBA" id="ARBA00004141"/>
    </source>
</evidence>
<dbReference type="AlphaFoldDB" id="A0A0W0X1E9"/>